<dbReference type="PANTHER" id="PTHR44591:SF14">
    <property type="entry name" value="PROTEIN PILG"/>
    <property type="match status" value="1"/>
</dbReference>
<dbReference type="CDD" id="cd17574">
    <property type="entry name" value="REC_OmpR"/>
    <property type="match status" value="1"/>
</dbReference>
<proteinExistence type="predicted"/>
<dbReference type="PROSITE" id="PS50110">
    <property type="entry name" value="RESPONSE_REGULATORY"/>
    <property type="match status" value="1"/>
</dbReference>
<evidence type="ECO:0000256" key="2">
    <source>
        <dbReference type="ARBA" id="ARBA00023012"/>
    </source>
</evidence>
<dbReference type="InterPro" id="IPR050595">
    <property type="entry name" value="Bact_response_regulator"/>
</dbReference>
<dbReference type="Proteomes" id="UP000839052">
    <property type="component" value="Chromosome"/>
</dbReference>
<dbReference type="InterPro" id="IPR011006">
    <property type="entry name" value="CheY-like_superfamily"/>
</dbReference>
<evidence type="ECO:0000313" key="6">
    <source>
        <dbReference type="Proteomes" id="UP000839052"/>
    </source>
</evidence>
<dbReference type="SUPFAM" id="SSF52172">
    <property type="entry name" value="CheY-like"/>
    <property type="match status" value="1"/>
</dbReference>
<dbReference type="InterPro" id="IPR001789">
    <property type="entry name" value="Sig_transdc_resp-reg_receiver"/>
</dbReference>
<feature type="modified residue" description="4-aspartylphosphate" evidence="3">
    <location>
        <position position="244"/>
    </location>
</feature>
<keyword evidence="2" id="KW-0902">Two-component regulatory system</keyword>
<dbReference type="PANTHER" id="PTHR44591">
    <property type="entry name" value="STRESS RESPONSE REGULATOR PROTEIN 1"/>
    <property type="match status" value="1"/>
</dbReference>
<keyword evidence="6" id="KW-1185">Reference proteome</keyword>
<accession>A0ABN8AKR2</accession>
<evidence type="ECO:0000256" key="3">
    <source>
        <dbReference type="PROSITE-ProRule" id="PRU00169"/>
    </source>
</evidence>
<feature type="domain" description="Response regulatory" evidence="4">
    <location>
        <begin position="195"/>
        <end position="311"/>
    </location>
</feature>
<sequence length="315" mass="34586">MMMEAFTTMSPAKSQYTIDVHGFSQTERIILKSIFSLSARRAPKFVEFMPTVDSTMGSAPDVFLVDAEDASAIADFRQKNAMNTRPAILIGDTDHGIAGTTLSRPLQWTKLFKAFDLAVGINTPSQAPKPEPAIRIATPYEKTQPMIAIPALRSSVPSIAPPKISDTAVRKLVSENHSLTDNTAPAYPPDRPFNWVLVCDDNMTVREFMRVKLAPFGFNVDYAETGEQAVGLTGTKHYTCVFLDVVMPGINGYQVCKLIKSKKGAAKTAVVMLSSKDSTFDKIRATMSGCDTYLTKPVNENRLFEVISKYLPTNA</sequence>
<dbReference type="Gene3D" id="3.40.50.2300">
    <property type="match status" value="1"/>
</dbReference>
<dbReference type="EMBL" id="OU912926">
    <property type="protein sequence ID" value="CAG9932241.1"/>
    <property type="molecule type" value="Genomic_DNA"/>
</dbReference>
<evidence type="ECO:0000259" key="4">
    <source>
        <dbReference type="PROSITE" id="PS50110"/>
    </source>
</evidence>
<keyword evidence="1 3" id="KW-0597">Phosphoprotein</keyword>
<dbReference type="SMART" id="SM00448">
    <property type="entry name" value="REC"/>
    <property type="match status" value="1"/>
</dbReference>
<dbReference type="Pfam" id="PF00072">
    <property type="entry name" value="Response_reg"/>
    <property type="match status" value="1"/>
</dbReference>
<evidence type="ECO:0000313" key="5">
    <source>
        <dbReference type="EMBL" id="CAG9932241.1"/>
    </source>
</evidence>
<reference evidence="5 6" key="1">
    <citation type="submission" date="2021-10" db="EMBL/GenBank/DDBJ databases">
        <authorList>
            <person name="Koch H."/>
        </authorList>
    </citation>
    <scope>NUCLEOTIDE SEQUENCE [LARGE SCALE GENOMIC DNA]</scope>
    <source>
        <strain evidence="5">6680</strain>
    </source>
</reference>
<organism evidence="5 6">
    <name type="scientific">Candidatus Nitrotoga arctica</name>
    <dbReference type="NCBI Taxonomy" id="453162"/>
    <lineage>
        <taxon>Bacteria</taxon>
        <taxon>Pseudomonadati</taxon>
        <taxon>Pseudomonadota</taxon>
        <taxon>Betaproteobacteria</taxon>
        <taxon>Nitrosomonadales</taxon>
        <taxon>Gallionellaceae</taxon>
        <taxon>Candidatus Nitrotoga</taxon>
    </lineage>
</organism>
<gene>
    <name evidence="5" type="ORF">NTG6680_0988</name>
</gene>
<name>A0ABN8AKR2_9PROT</name>
<protein>
    <submittedName>
        <fullName evidence="5">Response regulatory domain-containing protein</fullName>
    </submittedName>
</protein>
<evidence type="ECO:0000256" key="1">
    <source>
        <dbReference type="ARBA" id="ARBA00022553"/>
    </source>
</evidence>